<sequence length="179" mass="19743">MDTKIYKASLICLLFFMFKVSWGVTPTPTDQKMSLSTPATPTGSGATIDAESTPKHLSPQTTNWQITSSNSAHSTVSEIRPRGSMGLTENVTKFQTNRTSTPVSSIKETTPKSKTHQAVVWDPHWNKPFTYDYESLRYAGLIIAAVLFVMGIMIIGCGKVCRLPKCHKRSSKSYHVAQG</sequence>
<comment type="caution">
    <text evidence="9">The sequence shown here is derived from an EMBL/GenBank/DDBJ whole genome shotgun (WGS) entry which is preliminary data.</text>
</comment>
<evidence type="ECO:0000256" key="2">
    <source>
        <dbReference type="ARBA" id="ARBA00005948"/>
    </source>
</evidence>
<evidence type="ECO:0000256" key="8">
    <source>
        <dbReference type="SAM" id="MobiDB-lite"/>
    </source>
</evidence>
<keyword evidence="6 7" id="KW-0472">Membrane</keyword>
<dbReference type="InterPro" id="IPR000272">
    <property type="entry name" value="Ion-transport_regulator_FXYD"/>
</dbReference>
<evidence type="ECO:0000313" key="10">
    <source>
        <dbReference type="Proteomes" id="UP001311232"/>
    </source>
</evidence>
<keyword evidence="7" id="KW-0732">Signal</keyword>
<feature type="chain" id="PRO_5043094731" description="FXYD domain-containing ion transport regulator" evidence="7">
    <location>
        <begin position="24"/>
        <end position="179"/>
    </location>
</feature>
<name>A0AAV9RDL8_9TELE</name>
<dbReference type="GO" id="GO:0017080">
    <property type="term" value="F:sodium channel regulator activity"/>
    <property type="evidence" value="ECO:0007669"/>
    <property type="project" value="TreeGrafter"/>
</dbReference>
<keyword evidence="3 7" id="KW-0813">Transport</keyword>
<dbReference type="PANTHER" id="PTHR14132:SF23">
    <property type="entry name" value="FXYD DOMAIN-CONTAINING ION TRANSPORT REGULATOR"/>
    <property type="match status" value="1"/>
</dbReference>
<reference evidence="9 10" key="1">
    <citation type="submission" date="2021-06" db="EMBL/GenBank/DDBJ databases">
        <authorList>
            <person name="Palmer J.M."/>
        </authorList>
    </citation>
    <scope>NUCLEOTIDE SEQUENCE [LARGE SCALE GENOMIC DNA]</scope>
    <source>
        <strain evidence="9 10">MEX-2019</strain>
        <tissue evidence="9">Muscle</tissue>
    </source>
</reference>
<comment type="similarity">
    <text evidence="2 7">Belongs to the FXYD family.</text>
</comment>
<keyword evidence="7" id="KW-1133">Transmembrane helix</keyword>
<dbReference type="Proteomes" id="UP001311232">
    <property type="component" value="Unassembled WGS sequence"/>
</dbReference>
<dbReference type="GO" id="GO:0006811">
    <property type="term" value="P:monoatomic ion transport"/>
    <property type="evidence" value="ECO:0007669"/>
    <property type="project" value="UniProtKB-KW"/>
</dbReference>
<dbReference type="AlphaFoldDB" id="A0AAV9RDL8"/>
<evidence type="ECO:0000256" key="4">
    <source>
        <dbReference type="ARBA" id="ARBA00022692"/>
    </source>
</evidence>
<evidence type="ECO:0000256" key="6">
    <source>
        <dbReference type="ARBA" id="ARBA00023136"/>
    </source>
</evidence>
<feature type="compositionally biased region" description="Polar residues" evidence="8">
    <location>
        <begin position="27"/>
        <end position="45"/>
    </location>
</feature>
<keyword evidence="5 7" id="KW-0406">Ion transport</keyword>
<feature type="transmembrane region" description="Helical" evidence="7">
    <location>
        <begin position="138"/>
        <end position="161"/>
    </location>
</feature>
<evidence type="ECO:0000256" key="7">
    <source>
        <dbReference type="RuleBase" id="RU364131"/>
    </source>
</evidence>
<comment type="subcellular location">
    <subcellularLocation>
        <location evidence="1">Membrane</location>
        <topology evidence="1">Single-pass membrane protein</topology>
    </subcellularLocation>
</comment>
<protein>
    <recommendedName>
        <fullName evidence="7">FXYD domain-containing ion transport regulator</fullName>
    </recommendedName>
</protein>
<dbReference type="CDD" id="cd20323">
    <property type="entry name" value="FXYD_FXYD5"/>
    <property type="match status" value="1"/>
</dbReference>
<dbReference type="GO" id="GO:0043269">
    <property type="term" value="P:regulation of monoatomic ion transport"/>
    <property type="evidence" value="ECO:0007669"/>
    <property type="project" value="InterPro"/>
</dbReference>
<feature type="signal peptide" evidence="7">
    <location>
        <begin position="1"/>
        <end position="23"/>
    </location>
</feature>
<dbReference type="Pfam" id="PF02038">
    <property type="entry name" value="ATP1G1_PLM_MAT8"/>
    <property type="match status" value="1"/>
</dbReference>
<proteinExistence type="inferred from homology"/>
<dbReference type="PANTHER" id="PTHR14132">
    <property type="entry name" value="SODIUM/POTASSIUM-TRANSPORTING ATPASE SUBUNIT GAMMA"/>
    <property type="match status" value="1"/>
</dbReference>
<organism evidence="9 10">
    <name type="scientific">Crenichthys baileyi</name>
    <name type="common">White River springfish</name>
    <dbReference type="NCBI Taxonomy" id="28760"/>
    <lineage>
        <taxon>Eukaryota</taxon>
        <taxon>Metazoa</taxon>
        <taxon>Chordata</taxon>
        <taxon>Craniata</taxon>
        <taxon>Vertebrata</taxon>
        <taxon>Euteleostomi</taxon>
        <taxon>Actinopterygii</taxon>
        <taxon>Neopterygii</taxon>
        <taxon>Teleostei</taxon>
        <taxon>Neoteleostei</taxon>
        <taxon>Acanthomorphata</taxon>
        <taxon>Ovalentaria</taxon>
        <taxon>Atherinomorphae</taxon>
        <taxon>Cyprinodontiformes</taxon>
        <taxon>Goodeidae</taxon>
        <taxon>Crenichthys</taxon>
    </lineage>
</organism>
<accession>A0AAV9RDL8</accession>
<feature type="compositionally biased region" description="Polar residues" evidence="8">
    <location>
        <begin position="58"/>
        <end position="77"/>
    </location>
</feature>
<evidence type="ECO:0000313" key="9">
    <source>
        <dbReference type="EMBL" id="KAK5607012.1"/>
    </source>
</evidence>
<keyword evidence="4 7" id="KW-0812">Transmembrane</keyword>
<dbReference type="Gene3D" id="1.20.5.780">
    <property type="entry name" value="Single helix bin"/>
    <property type="match status" value="1"/>
</dbReference>
<gene>
    <name evidence="9" type="ORF">CRENBAI_010286</name>
</gene>
<dbReference type="EMBL" id="JAHHUM010002037">
    <property type="protein sequence ID" value="KAK5607012.1"/>
    <property type="molecule type" value="Genomic_DNA"/>
</dbReference>
<feature type="region of interest" description="Disordered" evidence="8">
    <location>
        <begin position="27"/>
        <end position="82"/>
    </location>
</feature>
<evidence type="ECO:0000256" key="3">
    <source>
        <dbReference type="ARBA" id="ARBA00022448"/>
    </source>
</evidence>
<evidence type="ECO:0000256" key="5">
    <source>
        <dbReference type="ARBA" id="ARBA00023065"/>
    </source>
</evidence>
<keyword evidence="10" id="KW-1185">Reference proteome</keyword>
<dbReference type="GO" id="GO:0016020">
    <property type="term" value="C:membrane"/>
    <property type="evidence" value="ECO:0007669"/>
    <property type="project" value="UniProtKB-SubCell"/>
</dbReference>
<evidence type="ECO:0000256" key="1">
    <source>
        <dbReference type="ARBA" id="ARBA00004167"/>
    </source>
</evidence>